<evidence type="ECO:0000313" key="8">
    <source>
        <dbReference type="EMBL" id="KAF1687766.1"/>
    </source>
</evidence>
<comment type="subunit">
    <text evidence="3 4">Part of the 30S ribosomal subunit. Forms a bridge to the 50S subunit in the 70S ribosome, contacting the 23S rRNA.</text>
</comment>
<evidence type="ECO:0000256" key="7">
    <source>
        <dbReference type="SAM" id="MobiDB-lite"/>
    </source>
</evidence>
<evidence type="ECO:0000313" key="9">
    <source>
        <dbReference type="Proteomes" id="UP000462066"/>
    </source>
</evidence>
<evidence type="ECO:0000256" key="5">
    <source>
        <dbReference type="RuleBase" id="RU003919"/>
    </source>
</evidence>
<dbReference type="InterPro" id="IPR009068">
    <property type="entry name" value="uS15_NS1_RNA-bd_sf"/>
</dbReference>
<keyword evidence="9" id="KW-1185">Reference proteome</keyword>
<dbReference type="RefSeq" id="WP_162310094.1">
    <property type="nucleotide sequence ID" value="NZ_JACHGU010000002.1"/>
</dbReference>
<dbReference type="EMBL" id="MWIP01000002">
    <property type="protein sequence ID" value="KAF1687766.1"/>
    <property type="molecule type" value="Genomic_DNA"/>
</dbReference>
<dbReference type="PANTHER" id="PTHR23321">
    <property type="entry name" value="RIBOSOMAL PROTEIN S15, BACTERIAL AND ORGANELLAR"/>
    <property type="match status" value="1"/>
</dbReference>
<dbReference type="Gene3D" id="6.10.250.3130">
    <property type="match status" value="1"/>
</dbReference>
<comment type="similarity">
    <text evidence="4 5">Belongs to the universal ribosomal protein uS15 family.</text>
</comment>
<feature type="region of interest" description="Disordered" evidence="7">
    <location>
        <begin position="1"/>
        <end position="22"/>
    </location>
</feature>
<dbReference type="Pfam" id="PF00312">
    <property type="entry name" value="Ribosomal_S15"/>
    <property type="match status" value="1"/>
</dbReference>
<keyword evidence="4 6" id="KW-0699">rRNA-binding</keyword>
<name>A0A7V8K8J0_9GAMM</name>
<dbReference type="FunFam" id="1.10.287.10:FF:000002">
    <property type="entry name" value="30S ribosomal protein S15"/>
    <property type="match status" value="1"/>
</dbReference>
<dbReference type="GO" id="GO:0003735">
    <property type="term" value="F:structural constituent of ribosome"/>
    <property type="evidence" value="ECO:0007669"/>
    <property type="project" value="InterPro"/>
</dbReference>
<keyword evidence="2 4" id="KW-0687">Ribonucleoprotein</keyword>
<dbReference type="GO" id="GO:0006412">
    <property type="term" value="P:translation"/>
    <property type="evidence" value="ECO:0007669"/>
    <property type="project" value="UniProtKB-UniRule"/>
</dbReference>
<reference evidence="8 9" key="1">
    <citation type="submission" date="2017-10" db="EMBL/GenBank/DDBJ databases">
        <title>Whole genome sequencing of Pseudoxanthomonas broegbernensis DSM 12573(T).</title>
        <authorList>
            <person name="Kumar S."/>
            <person name="Bansal K."/>
            <person name="Kaur A."/>
            <person name="Patil P."/>
            <person name="Sharma S."/>
            <person name="Patil P.B."/>
        </authorList>
    </citation>
    <scope>NUCLEOTIDE SEQUENCE [LARGE SCALE GENOMIC DNA]</scope>
    <source>
        <strain evidence="8 9">DSM 12573</strain>
    </source>
</reference>
<comment type="caution">
    <text evidence="8">The sequence shown here is derived from an EMBL/GenBank/DDBJ whole genome shotgun (WGS) entry which is preliminary data.</text>
</comment>
<dbReference type="HAMAP" id="MF_01343_B">
    <property type="entry name" value="Ribosomal_uS15_B"/>
    <property type="match status" value="1"/>
</dbReference>
<dbReference type="NCBIfam" id="TIGR00952">
    <property type="entry name" value="S15_bact"/>
    <property type="match status" value="1"/>
</dbReference>
<dbReference type="SMART" id="SM01387">
    <property type="entry name" value="Ribosomal_S15"/>
    <property type="match status" value="1"/>
</dbReference>
<gene>
    <name evidence="4" type="primary">rpsO</name>
    <name evidence="8" type="ORF">B1992_03705</name>
</gene>
<comment type="function">
    <text evidence="4 6">One of the primary rRNA binding proteins, it binds directly to 16S rRNA where it helps nucleate assembly of the platform of the 30S subunit by binding and bridging several RNA helices of the 16S rRNA.</text>
</comment>
<dbReference type="AlphaFoldDB" id="A0A7V8K8J0"/>
<dbReference type="CDD" id="cd00353">
    <property type="entry name" value="Ribosomal_S15p_S13e"/>
    <property type="match status" value="1"/>
</dbReference>
<dbReference type="InterPro" id="IPR000589">
    <property type="entry name" value="Ribosomal_uS15"/>
</dbReference>
<accession>A0A7V8K8J0</accession>
<keyword evidence="4 6" id="KW-0694">RNA-binding</keyword>
<sequence length="86" mass="10136">MSIDTQKVIADNQRGTNDTGSPEVQVALLTARIEQLTEHFKTHKKDHHSRRGLLQLVNRRRSLLDYLKRKDNERYKSLIEKLGLRR</sequence>
<proteinExistence type="inferred from homology"/>
<comment type="function">
    <text evidence="4">Forms an intersubunit bridge (bridge B4) with the 23S rRNA of the 50S subunit in the ribosome.</text>
</comment>
<protein>
    <recommendedName>
        <fullName evidence="4">Small ribosomal subunit protein uS15</fullName>
    </recommendedName>
</protein>
<feature type="compositionally biased region" description="Polar residues" evidence="7">
    <location>
        <begin position="13"/>
        <end position="22"/>
    </location>
</feature>
<evidence type="ECO:0000256" key="2">
    <source>
        <dbReference type="ARBA" id="ARBA00023274"/>
    </source>
</evidence>
<dbReference type="InterPro" id="IPR005290">
    <property type="entry name" value="Ribosomal_uS15_bac-type"/>
</dbReference>
<evidence type="ECO:0000256" key="4">
    <source>
        <dbReference type="HAMAP-Rule" id="MF_01343"/>
    </source>
</evidence>
<evidence type="ECO:0000256" key="3">
    <source>
        <dbReference type="ARBA" id="ARBA00064542"/>
    </source>
</evidence>
<dbReference type="Proteomes" id="UP000462066">
    <property type="component" value="Unassembled WGS sequence"/>
</dbReference>
<evidence type="ECO:0000256" key="6">
    <source>
        <dbReference type="RuleBase" id="RU004524"/>
    </source>
</evidence>
<dbReference type="PROSITE" id="PS00362">
    <property type="entry name" value="RIBOSOMAL_S15"/>
    <property type="match status" value="1"/>
</dbReference>
<dbReference type="GO" id="GO:0022627">
    <property type="term" value="C:cytosolic small ribosomal subunit"/>
    <property type="evidence" value="ECO:0007669"/>
    <property type="project" value="TreeGrafter"/>
</dbReference>
<dbReference type="SUPFAM" id="SSF47060">
    <property type="entry name" value="S15/NS1 RNA-binding domain"/>
    <property type="match status" value="1"/>
</dbReference>
<dbReference type="PANTHER" id="PTHR23321:SF26">
    <property type="entry name" value="SMALL RIBOSOMAL SUBUNIT PROTEIN US15M"/>
    <property type="match status" value="1"/>
</dbReference>
<evidence type="ECO:0000256" key="1">
    <source>
        <dbReference type="ARBA" id="ARBA00022980"/>
    </source>
</evidence>
<keyword evidence="1 4" id="KW-0689">Ribosomal protein</keyword>
<organism evidence="8 9">
    <name type="scientific">Pseudoxanthomonas broegbernensis</name>
    <dbReference type="NCBI Taxonomy" id="83619"/>
    <lineage>
        <taxon>Bacteria</taxon>
        <taxon>Pseudomonadati</taxon>
        <taxon>Pseudomonadota</taxon>
        <taxon>Gammaproteobacteria</taxon>
        <taxon>Lysobacterales</taxon>
        <taxon>Lysobacteraceae</taxon>
        <taxon>Pseudoxanthomonas</taxon>
    </lineage>
</organism>
<dbReference type="Gene3D" id="1.10.287.10">
    <property type="entry name" value="S15/NS1, RNA-binding"/>
    <property type="match status" value="1"/>
</dbReference>
<dbReference type="GO" id="GO:0019843">
    <property type="term" value="F:rRNA binding"/>
    <property type="evidence" value="ECO:0007669"/>
    <property type="project" value="UniProtKB-UniRule"/>
</dbReference>